<evidence type="ECO:0000313" key="3">
    <source>
        <dbReference type="EMBL" id="MBN7823307.1"/>
    </source>
</evidence>
<keyword evidence="2" id="KW-1133">Transmembrane helix</keyword>
<dbReference type="InterPro" id="IPR021529">
    <property type="entry name" value="DUF2798"/>
</dbReference>
<protein>
    <submittedName>
        <fullName evidence="3">DUF2798 domain-containing protein</fullName>
    </submittedName>
</protein>
<feature type="region of interest" description="Disordered" evidence="1">
    <location>
        <begin position="1"/>
        <end position="30"/>
    </location>
</feature>
<evidence type="ECO:0000313" key="4">
    <source>
        <dbReference type="Proteomes" id="UP000663992"/>
    </source>
</evidence>
<dbReference type="EMBL" id="JAFKCS010000590">
    <property type="protein sequence ID" value="MBN7823307.1"/>
    <property type="molecule type" value="Genomic_DNA"/>
</dbReference>
<evidence type="ECO:0000256" key="1">
    <source>
        <dbReference type="SAM" id="MobiDB-lite"/>
    </source>
</evidence>
<accession>A0ABS3D1S4</accession>
<gene>
    <name evidence="3" type="ORF">J0A65_25805</name>
</gene>
<name>A0ABS3D1S4_9ALTE</name>
<dbReference type="Proteomes" id="UP000663992">
    <property type="component" value="Unassembled WGS sequence"/>
</dbReference>
<feature type="transmembrane region" description="Helical" evidence="2">
    <location>
        <begin position="87"/>
        <end position="111"/>
    </location>
</feature>
<keyword evidence="4" id="KW-1185">Reference proteome</keyword>
<proteinExistence type="predicted"/>
<comment type="caution">
    <text evidence="3">The sequence shown here is derived from an EMBL/GenBank/DDBJ whole genome shotgun (WGS) entry which is preliminary data.</text>
</comment>
<feature type="transmembrane region" description="Helical" evidence="2">
    <location>
        <begin position="58"/>
        <end position="75"/>
    </location>
</feature>
<keyword evidence="2" id="KW-0812">Transmembrane</keyword>
<reference evidence="3 4" key="1">
    <citation type="submission" date="2021-03" db="EMBL/GenBank/DDBJ databases">
        <title>novel species isolated from a fishpond in China.</title>
        <authorList>
            <person name="Lu H."/>
            <person name="Cai Z."/>
        </authorList>
    </citation>
    <scope>NUCLEOTIDE SEQUENCE [LARGE SCALE GENOMIC DNA]</scope>
    <source>
        <strain evidence="3 4">Y57</strain>
    </source>
</reference>
<evidence type="ECO:0000256" key="2">
    <source>
        <dbReference type="SAM" id="Phobius"/>
    </source>
</evidence>
<sequence length="123" mass="13851">MLEARPDCSPWRQSPGHTGKALPHRHPLANPGRSALSRVFDCRRVRVPRINRQYRPQVFGLLQSAITSAIAALIANPKGMALGPFMLSWSTTWLLTWLSMIPVVLLAAPYVRRLTDLIVQRED</sequence>
<organism evidence="3 4">
    <name type="scientific">Bowmanella yangjiangensis</name>
    <dbReference type="NCBI Taxonomy" id="2811230"/>
    <lineage>
        <taxon>Bacteria</taxon>
        <taxon>Pseudomonadati</taxon>
        <taxon>Pseudomonadota</taxon>
        <taxon>Gammaproteobacteria</taxon>
        <taxon>Alteromonadales</taxon>
        <taxon>Alteromonadaceae</taxon>
        <taxon>Bowmanella</taxon>
    </lineage>
</organism>
<dbReference type="Pfam" id="PF11391">
    <property type="entry name" value="DUF2798"/>
    <property type="match status" value="1"/>
</dbReference>
<keyword evidence="2" id="KW-0472">Membrane</keyword>